<sequence length="106" mass="10942">MHVNADSLALVLQKVRRSWMPLSQRRTNHRLAASGLGLHGCTFAASLFFTTPSPQCLAGVETAATAVLTLRSAGSLMTSGESAGVTCAAASRSADTQGPKHGYGTP</sequence>
<reference evidence="1" key="1">
    <citation type="submission" date="2020-01" db="EMBL/GenBank/DDBJ databases">
        <authorList>
            <consortium name="DOE Joint Genome Institute"/>
            <person name="Haridas S."/>
            <person name="Albert R."/>
            <person name="Binder M."/>
            <person name="Bloem J."/>
            <person name="Labutti K."/>
            <person name="Salamov A."/>
            <person name="Andreopoulos B."/>
            <person name="Baker S.E."/>
            <person name="Barry K."/>
            <person name="Bills G."/>
            <person name="Bluhm B.H."/>
            <person name="Cannon C."/>
            <person name="Castanera R."/>
            <person name="Culley D.E."/>
            <person name="Daum C."/>
            <person name="Ezra D."/>
            <person name="Gonzalez J.B."/>
            <person name="Henrissat B."/>
            <person name="Kuo A."/>
            <person name="Liang C."/>
            <person name="Lipzen A."/>
            <person name="Lutzoni F."/>
            <person name="Magnuson J."/>
            <person name="Mondo S."/>
            <person name="Nolan M."/>
            <person name="Ohm R."/>
            <person name="Pangilinan J."/>
            <person name="Park H.-J."/>
            <person name="Ramirez L."/>
            <person name="Alfaro M."/>
            <person name="Sun H."/>
            <person name="Tritt A."/>
            <person name="Yoshinaga Y."/>
            <person name="Zwiers L.-H."/>
            <person name="Turgeon B.G."/>
            <person name="Goodwin S.B."/>
            <person name="Spatafora J.W."/>
            <person name="Crous P.W."/>
            <person name="Grigoriev I.V."/>
        </authorList>
    </citation>
    <scope>NUCLEOTIDE SEQUENCE</scope>
    <source>
        <strain evidence="1">P77</strain>
    </source>
</reference>
<protein>
    <submittedName>
        <fullName evidence="1">Uncharacterized protein</fullName>
    </submittedName>
</protein>
<dbReference type="AlphaFoldDB" id="A0A6A5K6K6"/>
<evidence type="ECO:0000313" key="2">
    <source>
        <dbReference type="Proteomes" id="UP000800040"/>
    </source>
</evidence>
<evidence type="ECO:0000313" key="1">
    <source>
        <dbReference type="EMBL" id="KAF1833365.1"/>
    </source>
</evidence>
<gene>
    <name evidence="1" type="ORF">BDW02DRAFT_580488</name>
</gene>
<keyword evidence="2" id="KW-1185">Reference proteome</keyword>
<dbReference type="Proteomes" id="UP000800040">
    <property type="component" value="Unassembled WGS sequence"/>
</dbReference>
<proteinExistence type="predicted"/>
<dbReference type="EMBL" id="ML975320">
    <property type="protein sequence ID" value="KAF1833365.1"/>
    <property type="molecule type" value="Genomic_DNA"/>
</dbReference>
<name>A0A6A5K6K6_9PLEO</name>
<accession>A0A6A5K6K6</accession>
<organism evidence="1 2">
    <name type="scientific">Decorospora gaudefroyi</name>
    <dbReference type="NCBI Taxonomy" id="184978"/>
    <lineage>
        <taxon>Eukaryota</taxon>
        <taxon>Fungi</taxon>
        <taxon>Dikarya</taxon>
        <taxon>Ascomycota</taxon>
        <taxon>Pezizomycotina</taxon>
        <taxon>Dothideomycetes</taxon>
        <taxon>Pleosporomycetidae</taxon>
        <taxon>Pleosporales</taxon>
        <taxon>Pleosporineae</taxon>
        <taxon>Pleosporaceae</taxon>
        <taxon>Decorospora</taxon>
    </lineage>
</organism>